<protein>
    <submittedName>
        <fullName evidence="5">Helix-turn-helix transcriptional regulator</fullName>
    </submittedName>
</protein>
<comment type="caution">
    <text evidence="5">The sequence shown here is derived from an EMBL/GenBank/DDBJ whole genome shotgun (WGS) entry which is preliminary data.</text>
</comment>
<dbReference type="CDD" id="cd00093">
    <property type="entry name" value="HTH_XRE"/>
    <property type="match status" value="1"/>
</dbReference>
<evidence type="ECO:0000256" key="1">
    <source>
        <dbReference type="ARBA" id="ARBA00023015"/>
    </source>
</evidence>
<evidence type="ECO:0000313" key="6">
    <source>
        <dbReference type="Proteomes" id="UP001343724"/>
    </source>
</evidence>
<feature type="domain" description="HTH cro/C1-type" evidence="4">
    <location>
        <begin position="27"/>
        <end position="81"/>
    </location>
</feature>
<evidence type="ECO:0000256" key="3">
    <source>
        <dbReference type="ARBA" id="ARBA00023163"/>
    </source>
</evidence>
<dbReference type="Pfam" id="PF01381">
    <property type="entry name" value="HTH_3"/>
    <property type="match status" value="1"/>
</dbReference>
<dbReference type="PANTHER" id="PTHR46797">
    <property type="entry name" value="HTH-TYPE TRANSCRIPTIONAL REGULATOR"/>
    <property type="match status" value="1"/>
</dbReference>
<evidence type="ECO:0000259" key="4">
    <source>
        <dbReference type="PROSITE" id="PS50943"/>
    </source>
</evidence>
<keyword evidence="2" id="KW-0238">DNA-binding</keyword>
<keyword evidence="3" id="KW-0804">Transcription</keyword>
<dbReference type="RefSeq" id="WP_326454139.1">
    <property type="nucleotide sequence ID" value="NZ_JAYMFH010000001.1"/>
</dbReference>
<dbReference type="InterPro" id="IPR050807">
    <property type="entry name" value="TransReg_Diox_bact_type"/>
</dbReference>
<dbReference type="Gene3D" id="1.10.260.40">
    <property type="entry name" value="lambda repressor-like DNA-binding domains"/>
    <property type="match status" value="1"/>
</dbReference>
<dbReference type="PANTHER" id="PTHR46797:SF23">
    <property type="entry name" value="HTH-TYPE TRANSCRIPTIONAL REGULATOR SUTR"/>
    <property type="match status" value="1"/>
</dbReference>
<sequence>MDSTYHTFHSVTQLSKNTARIAFGKRVKMLRSLQNLSQRKLALMINVDYSYLCNIENGKANATIDVIEKIANGLNVRIRDLFSDEPDSDSE</sequence>
<organism evidence="5 6">
    <name type="scientific">Adlercreutzia shanghongiae</name>
    <dbReference type="NCBI Taxonomy" id="3111773"/>
    <lineage>
        <taxon>Bacteria</taxon>
        <taxon>Bacillati</taxon>
        <taxon>Actinomycetota</taxon>
        <taxon>Coriobacteriia</taxon>
        <taxon>Eggerthellales</taxon>
        <taxon>Eggerthellaceae</taxon>
        <taxon>Adlercreutzia</taxon>
    </lineage>
</organism>
<accession>A0ABU6IVI5</accession>
<dbReference type="EMBL" id="JAYMFH010000001">
    <property type="protein sequence ID" value="MEC4293831.1"/>
    <property type="molecule type" value="Genomic_DNA"/>
</dbReference>
<dbReference type="PROSITE" id="PS50943">
    <property type="entry name" value="HTH_CROC1"/>
    <property type="match status" value="1"/>
</dbReference>
<keyword evidence="1" id="KW-0805">Transcription regulation</keyword>
<dbReference type="InterPro" id="IPR010982">
    <property type="entry name" value="Lambda_DNA-bd_dom_sf"/>
</dbReference>
<dbReference type="InterPro" id="IPR001387">
    <property type="entry name" value="Cro/C1-type_HTH"/>
</dbReference>
<dbReference type="SUPFAM" id="SSF47413">
    <property type="entry name" value="lambda repressor-like DNA-binding domains"/>
    <property type="match status" value="1"/>
</dbReference>
<evidence type="ECO:0000256" key="2">
    <source>
        <dbReference type="ARBA" id="ARBA00023125"/>
    </source>
</evidence>
<dbReference type="Proteomes" id="UP001343724">
    <property type="component" value="Unassembled WGS sequence"/>
</dbReference>
<reference evidence="5 6" key="1">
    <citation type="submission" date="2024-01" db="EMBL/GenBank/DDBJ databases">
        <title>novel species in genus Adlercreutzia.</title>
        <authorList>
            <person name="Liu X."/>
        </authorList>
    </citation>
    <scope>NUCLEOTIDE SEQUENCE [LARGE SCALE GENOMIC DNA]</scope>
    <source>
        <strain evidence="5 6">R22</strain>
    </source>
</reference>
<gene>
    <name evidence="5" type="ORF">VJ920_00730</name>
</gene>
<proteinExistence type="predicted"/>
<name>A0ABU6IVI5_9ACTN</name>
<keyword evidence="6" id="KW-1185">Reference proteome</keyword>
<dbReference type="SMART" id="SM00530">
    <property type="entry name" value="HTH_XRE"/>
    <property type="match status" value="1"/>
</dbReference>
<evidence type="ECO:0000313" key="5">
    <source>
        <dbReference type="EMBL" id="MEC4293831.1"/>
    </source>
</evidence>